<dbReference type="AlphaFoldDB" id="V8QVT9"/>
<dbReference type="Pfam" id="PF07729">
    <property type="entry name" value="FCD"/>
    <property type="match status" value="1"/>
</dbReference>
<dbReference type="InterPro" id="IPR036390">
    <property type="entry name" value="WH_DNA-bd_sf"/>
</dbReference>
<dbReference type="HOGENOM" id="CLU_017584_5_0_4"/>
<reference evidence="5 6" key="1">
    <citation type="journal article" date="2014" name="Genome Announc.">
        <title>Draft Genome Sequence of Advenella kashmirensis Strain W13003, a Polycyclic Aromatic Hydrocarbon-Degrading Bacterium.</title>
        <authorList>
            <person name="Wang X."/>
            <person name="Jin D."/>
            <person name="Zhou L."/>
            <person name="Wu L."/>
            <person name="An W."/>
            <person name="Zhao L."/>
        </authorList>
    </citation>
    <scope>NUCLEOTIDE SEQUENCE [LARGE SCALE GENOMIC DNA]</scope>
    <source>
        <strain evidence="5 6">W13003</strain>
    </source>
</reference>
<comment type="caution">
    <text evidence="5">The sequence shown here is derived from an EMBL/GenBank/DDBJ whole genome shotgun (WGS) entry which is preliminary data.</text>
</comment>
<evidence type="ECO:0000256" key="1">
    <source>
        <dbReference type="ARBA" id="ARBA00023015"/>
    </source>
</evidence>
<dbReference type="EMBL" id="AYXT01000001">
    <property type="protein sequence ID" value="ETF04026.1"/>
    <property type="molecule type" value="Genomic_DNA"/>
</dbReference>
<evidence type="ECO:0000313" key="5">
    <source>
        <dbReference type="EMBL" id="ETF04026.1"/>
    </source>
</evidence>
<sequence length="205" mass="22889">MYAWIYEAIIEHRLMPGTKLSEEKVAELFSVSRTQVRGVLQQLAVEQLVTLVPHRGAFVTTPTAEEARDVLEARRTLEPAIVRRLVQRISAGQAPEAVKMLRATLKREQKAHRTGDRRMAVRLSGEFHVQLAQLSGSAIMARMIRELTPLTCLAILAFDVSTQVACPNDEHERLVDAIEAGLADECAQLMLHHLAHIEKSLNLDA</sequence>
<keyword evidence="3" id="KW-0804">Transcription</keyword>
<evidence type="ECO:0000256" key="3">
    <source>
        <dbReference type="ARBA" id="ARBA00023163"/>
    </source>
</evidence>
<keyword evidence="6" id="KW-1185">Reference proteome</keyword>
<name>V8QVT9_9BURK</name>
<dbReference type="STRING" id="1424334.W822_02275"/>
<evidence type="ECO:0000313" key="6">
    <source>
        <dbReference type="Proteomes" id="UP000018733"/>
    </source>
</evidence>
<protein>
    <submittedName>
        <fullName evidence="5">GntR family transcriptional regulator</fullName>
    </submittedName>
</protein>
<dbReference type="GO" id="GO:0003700">
    <property type="term" value="F:DNA-binding transcription factor activity"/>
    <property type="evidence" value="ECO:0007669"/>
    <property type="project" value="InterPro"/>
</dbReference>
<accession>V8QVT9</accession>
<dbReference type="InterPro" id="IPR011711">
    <property type="entry name" value="GntR_C"/>
</dbReference>
<dbReference type="Gene3D" id="1.20.120.530">
    <property type="entry name" value="GntR ligand-binding domain-like"/>
    <property type="match status" value="1"/>
</dbReference>
<dbReference type="PATRIC" id="fig|1424334.3.peg.454"/>
<dbReference type="SUPFAM" id="SSF46785">
    <property type="entry name" value="Winged helix' DNA-binding domain"/>
    <property type="match status" value="1"/>
</dbReference>
<organism evidence="5 6">
    <name type="scientific">Advenella kashmirensis W13003</name>
    <dbReference type="NCBI Taxonomy" id="1424334"/>
    <lineage>
        <taxon>Bacteria</taxon>
        <taxon>Pseudomonadati</taxon>
        <taxon>Pseudomonadota</taxon>
        <taxon>Betaproteobacteria</taxon>
        <taxon>Burkholderiales</taxon>
        <taxon>Alcaligenaceae</taxon>
    </lineage>
</organism>
<dbReference type="InterPro" id="IPR036388">
    <property type="entry name" value="WH-like_DNA-bd_sf"/>
</dbReference>
<keyword evidence="1" id="KW-0805">Transcription regulation</keyword>
<dbReference type="PANTHER" id="PTHR43537">
    <property type="entry name" value="TRANSCRIPTIONAL REGULATOR, GNTR FAMILY"/>
    <property type="match status" value="1"/>
</dbReference>
<dbReference type="eggNOG" id="COG1802">
    <property type="taxonomic scope" value="Bacteria"/>
</dbReference>
<dbReference type="InterPro" id="IPR000524">
    <property type="entry name" value="Tscrpt_reg_HTH_GntR"/>
</dbReference>
<feature type="domain" description="HTH gntR-type" evidence="4">
    <location>
        <begin position="1"/>
        <end position="62"/>
    </location>
</feature>
<dbReference type="Proteomes" id="UP000018733">
    <property type="component" value="Unassembled WGS sequence"/>
</dbReference>
<dbReference type="GO" id="GO:0003677">
    <property type="term" value="F:DNA binding"/>
    <property type="evidence" value="ECO:0007669"/>
    <property type="project" value="UniProtKB-KW"/>
</dbReference>
<evidence type="ECO:0000256" key="2">
    <source>
        <dbReference type="ARBA" id="ARBA00023125"/>
    </source>
</evidence>
<dbReference type="Pfam" id="PF00392">
    <property type="entry name" value="GntR"/>
    <property type="match status" value="1"/>
</dbReference>
<gene>
    <name evidence="5" type="ORF">W822_02275</name>
</gene>
<dbReference type="SMART" id="SM00895">
    <property type="entry name" value="FCD"/>
    <property type="match status" value="1"/>
</dbReference>
<dbReference type="SMART" id="SM00345">
    <property type="entry name" value="HTH_GNTR"/>
    <property type="match status" value="1"/>
</dbReference>
<proteinExistence type="predicted"/>
<evidence type="ECO:0000259" key="4">
    <source>
        <dbReference type="PROSITE" id="PS50949"/>
    </source>
</evidence>
<dbReference type="Gene3D" id="1.10.10.10">
    <property type="entry name" value="Winged helix-like DNA-binding domain superfamily/Winged helix DNA-binding domain"/>
    <property type="match status" value="1"/>
</dbReference>
<dbReference type="PROSITE" id="PS50949">
    <property type="entry name" value="HTH_GNTR"/>
    <property type="match status" value="1"/>
</dbReference>
<dbReference type="InterPro" id="IPR008920">
    <property type="entry name" value="TF_FadR/GntR_C"/>
</dbReference>
<keyword evidence="2" id="KW-0238">DNA-binding</keyword>
<dbReference type="PANTHER" id="PTHR43537:SF53">
    <property type="entry name" value="HTH-TYPE TRANSCRIPTIONAL REPRESSOR NANR"/>
    <property type="match status" value="1"/>
</dbReference>
<dbReference type="SUPFAM" id="SSF48008">
    <property type="entry name" value="GntR ligand-binding domain-like"/>
    <property type="match status" value="1"/>
</dbReference>